<dbReference type="AlphaFoldDB" id="A0A9D4EB63"/>
<evidence type="ECO:0000256" key="1">
    <source>
        <dbReference type="SAM" id="MobiDB-lite"/>
    </source>
</evidence>
<feature type="compositionally biased region" description="Low complexity" evidence="1">
    <location>
        <begin position="18"/>
        <end position="31"/>
    </location>
</feature>
<feature type="region of interest" description="Disordered" evidence="1">
    <location>
        <begin position="1"/>
        <end position="63"/>
    </location>
</feature>
<comment type="caution">
    <text evidence="2">The sequence shown here is derived from an EMBL/GenBank/DDBJ whole genome shotgun (WGS) entry which is preliminary data.</text>
</comment>
<dbReference type="Proteomes" id="UP000828390">
    <property type="component" value="Unassembled WGS sequence"/>
</dbReference>
<feature type="compositionally biased region" description="Basic and acidic residues" evidence="1">
    <location>
        <begin position="32"/>
        <end position="44"/>
    </location>
</feature>
<dbReference type="EMBL" id="JAIWYP010000009">
    <property type="protein sequence ID" value="KAH3777132.1"/>
    <property type="molecule type" value="Genomic_DNA"/>
</dbReference>
<sequence length="63" mass="7163">MWRPDNLHKKVQHDADDQYGAADADQVQQGHVDVEKEHERETEALHGAVHGHRRFLSAGGPRQ</sequence>
<accession>A0A9D4EB63</accession>
<evidence type="ECO:0000313" key="2">
    <source>
        <dbReference type="EMBL" id="KAH3777132.1"/>
    </source>
</evidence>
<feature type="compositionally biased region" description="Basic and acidic residues" evidence="1">
    <location>
        <begin position="1"/>
        <end position="16"/>
    </location>
</feature>
<organism evidence="2 3">
    <name type="scientific">Dreissena polymorpha</name>
    <name type="common">Zebra mussel</name>
    <name type="synonym">Mytilus polymorpha</name>
    <dbReference type="NCBI Taxonomy" id="45954"/>
    <lineage>
        <taxon>Eukaryota</taxon>
        <taxon>Metazoa</taxon>
        <taxon>Spiralia</taxon>
        <taxon>Lophotrochozoa</taxon>
        <taxon>Mollusca</taxon>
        <taxon>Bivalvia</taxon>
        <taxon>Autobranchia</taxon>
        <taxon>Heteroconchia</taxon>
        <taxon>Euheterodonta</taxon>
        <taxon>Imparidentia</taxon>
        <taxon>Neoheterodontei</taxon>
        <taxon>Myida</taxon>
        <taxon>Dreissenoidea</taxon>
        <taxon>Dreissenidae</taxon>
        <taxon>Dreissena</taxon>
    </lineage>
</organism>
<name>A0A9D4EB63_DREPO</name>
<reference evidence="2" key="1">
    <citation type="journal article" date="2019" name="bioRxiv">
        <title>The Genome of the Zebra Mussel, Dreissena polymorpha: A Resource for Invasive Species Research.</title>
        <authorList>
            <person name="McCartney M.A."/>
            <person name="Auch B."/>
            <person name="Kono T."/>
            <person name="Mallez S."/>
            <person name="Zhang Y."/>
            <person name="Obille A."/>
            <person name="Becker A."/>
            <person name="Abrahante J.E."/>
            <person name="Garbe J."/>
            <person name="Badalamenti J.P."/>
            <person name="Herman A."/>
            <person name="Mangelson H."/>
            <person name="Liachko I."/>
            <person name="Sullivan S."/>
            <person name="Sone E.D."/>
            <person name="Koren S."/>
            <person name="Silverstein K.A.T."/>
            <person name="Beckman K.B."/>
            <person name="Gohl D.M."/>
        </authorList>
    </citation>
    <scope>NUCLEOTIDE SEQUENCE</scope>
    <source>
        <strain evidence="2">Duluth1</strain>
        <tissue evidence="2">Whole animal</tissue>
    </source>
</reference>
<evidence type="ECO:0000313" key="3">
    <source>
        <dbReference type="Proteomes" id="UP000828390"/>
    </source>
</evidence>
<keyword evidence="3" id="KW-1185">Reference proteome</keyword>
<proteinExistence type="predicted"/>
<reference evidence="2" key="2">
    <citation type="submission" date="2020-11" db="EMBL/GenBank/DDBJ databases">
        <authorList>
            <person name="McCartney M.A."/>
            <person name="Auch B."/>
            <person name="Kono T."/>
            <person name="Mallez S."/>
            <person name="Becker A."/>
            <person name="Gohl D.M."/>
            <person name="Silverstein K.A.T."/>
            <person name="Koren S."/>
            <person name="Bechman K.B."/>
            <person name="Herman A."/>
            <person name="Abrahante J.E."/>
            <person name="Garbe J."/>
        </authorList>
    </citation>
    <scope>NUCLEOTIDE SEQUENCE</scope>
    <source>
        <strain evidence="2">Duluth1</strain>
        <tissue evidence="2">Whole animal</tissue>
    </source>
</reference>
<protein>
    <submittedName>
        <fullName evidence="2">Uncharacterized protein</fullName>
    </submittedName>
</protein>
<gene>
    <name evidence="2" type="ORF">DPMN_178569</name>
</gene>